<keyword evidence="2" id="KW-1185">Reference proteome</keyword>
<evidence type="ECO:0000313" key="2">
    <source>
        <dbReference type="Proteomes" id="UP000003240"/>
    </source>
</evidence>
<sequence>MIRHRNKFLHSSSSASFNQYIGLNAKSHKLTVIDGAACCDFPVAAITVSAAAKVDEMFLYLVILQHLCQFPGGYGSDQ</sequence>
<gene>
    <name evidence="1" type="ORF">ALO_17096</name>
</gene>
<name>F7NMT8_9FIRM</name>
<dbReference type="EMBL" id="AFGF01000191">
    <property type="protein sequence ID" value="EGO62632.1"/>
    <property type="molecule type" value="Genomic_DNA"/>
</dbReference>
<reference evidence="1 2" key="1">
    <citation type="journal article" date="2011" name="EMBO J.">
        <title>Structural diversity of bacterial flagellar motors.</title>
        <authorList>
            <person name="Chen S."/>
            <person name="Beeby M."/>
            <person name="Murphy G.E."/>
            <person name="Leadbetter J.R."/>
            <person name="Hendrixson D.R."/>
            <person name="Briegel A."/>
            <person name="Li Z."/>
            <person name="Shi J."/>
            <person name="Tocheva E.I."/>
            <person name="Muller A."/>
            <person name="Dobro M.J."/>
            <person name="Jensen G.J."/>
        </authorList>
    </citation>
    <scope>NUCLEOTIDE SEQUENCE [LARGE SCALE GENOMIC DNA]</scope>
    <source>
        <strain evidence="1 2">DSM 6540</strain>
    </source>
</reference>
<dbReference type="AlphaFoldDB" id="F7NMT8"/>
<organism evidence="1 2">
    <name type="scientific">Acetonema longum DSM 6540</name>
    <dbReference type="NCBI Taxonomy" id="1009370"/>
    <lineage>
        <taxon>Bacteria</taxon>
        <taxon>Bacillati</taxon>
        <taxon>Bacillota</taxon>
        <taxon>Negativicutes</taxon>
        <taxon>Acetonemataceae</taxon>
        <taxon>Acetonema</taxon>
    </lineage>
</organism>
<evidence type="ECO:0000313" key="1">
    <source>
        <dbReference type="EMBL" id="EGO62632.1"/>
    </source>
</evidence>
<proteinExistence type="predicted"/>
<dbReference type="STRING" id="1009370.ALO_17096"/>
<dbReference type="Proteomes" id="UP000003240">
    <property type="component" value="Unassembled WGS sequence"/>
</dbReference>
<protein>
    <submittedName>
        <fullName evidence="1">Uncharacterized protein</fullName>
    </submittedName>
</protein>
<comment type="caution">
    <text evidence="1">The sequence shown here is derived from an EMBL/GenBank/DDBJ whole genome shotgun (WGS) entry which is preliminary data.</text>
</comment>
<accession>F7NMT8</accession>